<evidence type="ECO:0000259" key="1">
    <source>
        <dbReference type="Pfam" id="PF01266"/>
    </source>
</evidence>
<protein>
    <submittedName>
        <fullName evidence="2">DAO-domain-containing protein</fullName>
    </submittedName>
</protein>
<keyword evidence="3" id="KW-1185">Reference proteome</keyword>
<dbReference type="Gene3D" id="3.30.9.10">
    <property type="entry name" value="D-Amino Acid Oxidase, subunit A, domain 2"/>
    <property type="match status" value="1"/>
</dbReference>
<dbReference type="Pfam" id="PF01266">
    <property type="entry name" value="DAO"/>
    <property type="match status" value="1"/>
</dbReference>
<sequence>MGAIFSALQNAIKGLKAAISLLINLSSEFNQALKRASQPPGLPAPEPTEPYWLNDPPFPKLVNVRSYELPQTADVAIIGSGIAGAAIARSLLHERRRCNIDTKEKVVVFEARQLCSGATARNGGHIKVAPYEAFARFSKEMAKDRAAALVRFQMQHVETLIGLCKNEGIEIAEARSVQTVDLFLDDQTFREAVESVEEMKKYLPEVEISVWDRQKTRENFDANHSVVGALSYRAGAIWAYRFTVSIWERLLADFPDNLTIETDTPVEAVNATDDGPEGFPYAVKTTRGTLYVRHVVHATNAFASHLVPGLRNKIVGARAHMSAQQPGKNFTSFDGMRSWSIIYKGGFDYVSQRPCPPGTTQGDLLLGGGFMRSAKQGMDQIGIYDDSLTLDALTVSHIAGIFPAIFAPKWGMGAGVKQVWSGILGLTGDSLPFVGLLGTKFTGRNVLTQKIVSPGAHQHGEWIAAGFCGEGMVWAWLCGTGLGIMIAGTEKQHVEESPGRPGGKLGEWLPRELLVSNKRVRTADISNLANQI</sequence>
<name>A0A2V1D7N5_9PLEO</name>
<evidence type="ECO:0000313" key="2">
    <source>
        <dbReference type="EMBL" id="PVH94051.1"/>
    </source>
</evidence>
<evidence type="ECO:0000313" key="3">
    <source>
        <dbReference type="Proteomes" id="UP000244855"/>
    </source>
</evidence>
<dbReference type="Gene3D" id="3.50.50.60">
    <property type="entry name" value="FAD/NAD(P)-binding domain"/>
    <property type="match status" value="1"/>
</dbReference>
<dbReference type="STRING" id="97972.A0A2V1D7N5"/>
<feature type="domain" description="FAD dependent oxidoreductase" evidence="1">
    <location>
        <begin position="74"/>
        <end position="479"/>
    </location>
</feature>
<reference evidence="2 3" key="1">
    <citation type="journal article" date="2018" name="Sci. Rep.">
        <title>Comparative genomics provides insights into the lifestyle and reveals functional heterogeneity of dark septate endophytic fungi.</title>
        <authorList>
            <person name="Knapp D.G."/>
            <person name="Nemeth J.B."/>
            <person name="Barry K."/>
            <person name="Hainaut M."/>
            <person name="Henrissat B."/>
            <person name="Johnson J."/>
            <person name="Kuo A."/>
            <person name="Lim J.H.P."/>
            <person name="Lipzen A."/>
            <person name="Nolan M."/>
            <person name="Ohm R.A."/>
            <person name="Tamas L."/>
            <person name="Grigoriev I.V."/>
            <person name="Spatafora J.W."/>
            <person name="Nagy L.G."/>
            <person name="Kovacs G.M."/>
        </authorList>
    </citation>
    <scope>NUCLEOTIDE SEQUENCE [LARGE SCALE GENOMIC DNA]</scope>
    <source>
        <strain evidence="2 3">DSE2036</strain>
    </source>
</reference>
<dbReference type="GO" id="GO:0005737">
    <property type="term" value="C:cytoplasm"/>
    <property type="evidence" value="ECO:0007669"/>
    <property type="project" value="TreeGrafter"/>
</dbReference>
<dbReference type="Proteomes" id="UP000244855">
    <property type="component" value="Unassembled WGS sequence"/>
</dbReference>
<dbReference type="EMBL" id="KZ805553">
    <property type="protein sequence ID" value="PVH94051.1"/>
    <property type="molecule type" value="Genomic_DNA"/>
</dbReference>
<organism evidence="2 3">
    <name type="scientific">Periconia macrospinosa</name>
    <dbReference type="NCBI Taxonomy" id="97972"/>
    <lineage>
        <taxon>Eukaryota</taxon>
        <taxon>Fungi</taxon>
        <taxon>Dikarya</taxon>
        <taxon>Ascomycota</taxon>
        <taxon>Pezizomycotina</taxon>
        <taxon>Dothideomycetes</taxon>
        <taxon>Pleosporomycetidae</taxon>
        <taxon>Pleosporales</taxon>
        <taxon>Massarineae</taxon>
        <taxon>Periconiaceae</taxon>
        <taxon>Periconia</taxon>
    </lineage>
</organism>
<dbReference type="SUPFAM" id="SSF51905">
    <property type="entry name" value="FAD/NAD(P)-binding domain"/>
    <property type="match status" value="1"/>
</dbReference>
<dbReference type="InterPro" id="IPR006076">
    <property type="entry name" value="FAD-dep_OxRdtase"/>
</dbReference>
<dbReference type="AlphaFoldDB" id="A0A2V1D7N5"/>
<accession>A0A2V1D7N5</accession>
<dbReference type="PANTHER" id="PTHR13847:SF213">
    <property type="entry name" value="DEPENDENT OXIDOREDUCTASE, PUTATIVE-RELATED"/>
    <property type="match status" value="1"/>
</dbReference>
<proteinExistence type="predicted"/>
<dbReference type="OrthoDB" id="429143at2759"/>
<gene>
    <name evidence="2" type="ORF">DM02DRAFT_603107</name>
</gene>
<dbReference type="InterPro" id="IPR036188">
    <property type="entry name" value="FAD/NAD-bd_sf"/>
</dbReference>
<dbReference type="PANTHER" id="PTHR13847">
    <property type="entry name" value="SARCOSINE DEHYDROGENASE-RELATED"/>
    <property type="match status" value="1"/>
</dbReference>